<accession>A0A101DDC7</accession>
<dbReference type="PATRIC" id="fig|2234.6.peg.2278"/>
<evidence type="ECO:0000313" key="1">
    <source>
        <dbReference type="EMBL" id="KUJ93487.1"/>
    </source>
</evidence>
<name>A0A101DDC7_ARCFL</name>
<dbReference type="PROSITE" id="PS00018">
    <property type="entry name" value="EF_HAND_1"/>
    <property type="match status" value="1"/>
</dbReference>
<dbReference type="NCBIfam" id="TIGR04088">
    <property type="entry name" value="cognate_SipW"/>
    <property type="match status" value="1"/>
</dbReference>
<comment type="caution">
    <text evidence="1">The sequence shown here is derived from an EMBL/GenBank/DDBJ whole genome shotgun (WGS) entry which is preliminary data.</text>
</comment>
<reference evidence="1" key="1">
    <citation type="journal article" date="2015" name="MBio">
        <title>Genome-resolved metagenomic analysis reveals roles for candidate phyla and other microbial community members in biogeochemical transformations in oil reservoirs.</title>
        <authorList>
            <person name="Hu P."/>
            <person name="Tom L."/>
            <person name="Singh A."/>
            <person name="Thomas B.C."/>
            <person name="Baker B.J."/>
            <person name="Piceno Y.M."/>
            <person name="Andersen G.L."/>
            <person name="Banfield J.F."/>
        </authorList>
    </citation>
    <scope>NUCLEOTIDE SEQUENCE [LARGE SCALE GENOMIC DNA]</scope>
    <source>
        <strain evidence="2">49_2300</strain>
        <strain evidence="1">49_95</strain>
    </source>
</reference>
<evidence type="ECO:0000313" key="3">
    <source>
        <dbReference type="Proteomes" id="UP000054015"/>
    </source>
</evidence>
<reference evidence="3 4" key="2">
    <citation type="journal article" date="2015" name="MBio">
        <title>Genome-Resolved Metagenomic Analysis Reveals Roles for Candidate Phyla and Other Microbial Community Members in Biogeochemical Transformations in Oil Reservoirs.</title>
        <authorList>
            <person name="Hu P."/>
            <person name="Tom L."/>
            <person name="Singh A."/>
            <person name="Thomas B.C."/>
            <person name="Baker B.J."/>
            <person name="Piceno Y.M."/>
            <person name="Andersen G.L."/>
            <person name="Banfield J.F."/>
        </authorList>
    </citation>
    <scope>NUCLEOTIDE SEQUENCE [LARGE SCALE GENOMIC DNA]</scope>
</reference>
<dbReference type="EMBL" id="LGEX01000095">
    <property type="protein sequence ID" value="KUK05619.1"/>
    <property type="molecule type" value="Genomic_DNA"/>
</dbReference>
<dbReference type="EMBL" id="LGEQ01000023">
    <property type="protein sequence ID" value="KUJ93487.1"/>
    <property type="molecule type" value="Genomic_DNA"/>
</dbReference>
<organism evidence="1 4">
    <name type="scientific">Archaeoglobus fulgidus</name>
    <dbReference type="NCBI Taxonomy" id="2234"/>
    <lineage>
        <taxon>Archaea</taxon>
        <taxon>Methanobacteriati</taxon>
        <taxon>Methanobacteriota</taxon>
        <taxon>Archaeoglobi</taxon>
        <taxon>Archaeoglobales</taxon>
        <taxon>Archaeoglobaceae</taxon>
        <taxon>Archaeoglobus</taxon>
    </lineage>
</organism>
<dbReference type="GeneID" id="24795402"/>
<evidence type="ECO:0000313" key="2">
    <source>
        <dbReference type="EMBL" id="KUK05619.1"/>
    </source>
</evidence>
<protein>
    <submittedName>
        <fullName evidence="1">Uncharacterized protein</fullName>
    </submittedName>
</protein>
<dbReference type="OMA" id="WFENDNE"/>
<dbReference type="Pfam" id="PF12389">
    <property type="entry name" value="Peptidase_M73"/>
    <property type="match status" value="1"/>
</dbReference>
<dbReference type="Proteomes" id="UP000054307">
    <property type="component" value="Unassembled WGS sequence"/>
</dbReference>
<dbReference type="Proteomes" id="UP000054015">
    <property type="component" value="Unassembled WGS sequence"/>
</dbReference>
<dbReference type="RefSeq" id="WP_010879155.1">
    <property type="nucleotide sequence ID" value="NZ_FJNF01000158.1"/>
</dbReference>
<sequence length="250" mass="27598">MKTAAAFVFIAAIAMATLSTYAYFADVEETGENYFEAGTMDIGLTNDIPGHVALDIYDWKPGEPGEDGKLRIWNWGENKGDHLEINFSFEYYEDDNGNATDGFVAGPESDSDVSQSPIIGVPYATGHLGANGMGAYIKLHHLHFKWYTNNALVRDDKIIDNYQPTATGLAAPYNLVDANSNGYMDLEDLAMTGFDNIPPPEIDNDGWYNGTDSYLELAMYIDFSTDAGNKYQGDITFFDIIVKLEQVASE</sequence>
<dbReference type="InterPro" id="IPR018247">
    <property type="entry name" value="EF_Hand_1_Ca_BS"/>
</dbReference>
<gene>
    <name evidence="1" type="ORF">XD40_1337</name>
    <name evidence="2" type="ORF">XD48_2141</name>
</gene>
<evidence type="ECO:0000313" key="4">
    <source>
        <dbReference type="Proteomes" id="UP000054307"/>
    </source>
</evidence>
<dbReference type="AlphaFoldDB" id="A0A101DDC7"/>
<proteinExistence type="predicted"/>
<dbReference type="InterPro" id="IPR023833">
    <property type="entry name" value="Signal_pept_SipW-depend-type"/>
</dbReference>
<dbReference type="InterPro" id="IPR022121">
    <property type="entry name" value="Peptidase_M73_camelysin"/>
</dbReference>